<organism evidence="1">
    <name type="scientific">Arundo donax</name>
    <name type="common">Giant reed</name>
    <name type="synonym">Donax arundinaceus</name>
    <dbReference type="NCBI Taxonomy" id="35708"/>
    <lineage>
        <taxon>Eukaryota</taxon>
        <taxon>Viridiplantae</taxon>
        <taxon>Streptophyta</taxon>
        <taxon>Embryophyta</taxon>
        <taxon>Tracheophyta</taxon>
        <taxon>Spermatophyta</taxon>
        <taxon>Magnoliopsida</taxon>
        <taxon>Liliopsida</taxon>
        <taxon>Poales</taxon>
        <taxon>Poaceae</taxon>
        <taxon>PACMAD clade</taxon>
        <taxon>Arundinoideae</taxon>
        <taxon>Arundineae</taxon>
        <taxon>Arundo</taxon>
    </lineage>
</organism>
<accession>A0A0A8Z423</accession>
<sequence length="66" mass="7137">MDFCICTPFNTLVVWELWNIDVTVFNGTTPSVELILQNVVHEGSICCLAGARDLVGLLALSVVQGT</sequence>
<dbReference type="AlphaFoldDB" id="A0A0A8Z423"/>
<name>A0A0A8Z423_ARUDO</name>
<proteinExistence type="predicted"/>
<protein>
    <submittedName>
        <fullName evidence="1">Uncharacterized protein</fullName>
    </submittedName>
</protein>
<dbReference type="EMBL" id="GBRH01263796">
    <property type="protein sequence ID" value="JAD34099.1"/>
    <property type="molecule type" value="Transcribed_RNA"/>
</dbReference>
<reference evidence="1" key="2">
    <citation type="journal article" date="2015" name="Data Brief">
        <title>Shoot transcriptome of the giant reed, Arundo donax.</title>
        <authorList>
            <person name="Barrero R.A."/>
            <person name="Guerrero F.D."/>
            <person name="Moolhuijzen P."/>
            <person name="Goolsby J.A."/>
            <person name="Tidwell J."/>
            <person name="Bellgard S.E."/>
            <person name="Bellgard M.I."/>
        </authorList>
    </citation>
    <scope>NUCLEOTIDE SEQUENCE</scope>
    <source>
        <tissue evidence="1">Shoot tissue taken approximately 20 cm above the soil surface</tissue>
    </source>
</reference>
<reference evidence="1" key="1">
    <citation type="submission" date="2014-09" db="EMBL/GenBank/DDBJ databases">
        <authorList>
            <person name="Magalhaes I.L.F."/>
            <person name="Oliveira U."/>
            <person name="Santos F.R."/>
            <person name="Vidigal T.H.D.A."/>
            <person name="Brescovit A.D."/>
            <person name="Santos A.J."/>
        </authorList>
    </citation>
    <scope>NUCLEOTIDE SEQUENCE</scope>
    <source>
        <tissue evidence="1">Shoot tissue taken approximately 20 cm above the soil surface</tissue>
    </source>
</reference>
<evidence type="ECO:0000313" key="1">
    <source>
        <dbReference type="EMBL" id="JAD34099.1"/>
    </source>
</evidence>